<evidence type="ECO:0000313" key="3">
    <source>
        <dbReference type="Proteomes" id="UP001621714"/>
    </source>
</evidence>
<dbReference type="Pfam" id="PF01636">
    <property type="entry name" value="APH"/>
    <property type="match status" value="1"/>
</dbReference>
<proteinExistence type="predicted"/>
<dbReference type="RefSeq" id="WP_405341097.1">
    <property type="nucleotide sequence ID" value="NZ_JBANFI010000008.1"/>
</dbReference>
<protein>
    <submittedName>
        <fullName evidence="2">AAA family ATPase</fullName>
    </submittedName>
</protein>
<dbReference type="PANTHER" id="PTHR43883">
    <property type="entry name" value="SLR0207 PROTEIN"/>
    <property type="match status" value="1"/>
</dbReference>
<dbReference type="Pfam" id="PF13671">
    <property type="entry name" value="AAA_33"/>
    <property type="match status" value="1"/>
</dbReference>
<comment type="caution">
    <text evidence="2">The sequence shown here is derived from an EMBL/GenBank/DDBJ whole genome shotgun (WGS) entry which is preliminary data.</text>
</comment>
<name>A0ABW8PZM2_9GAMM</name>
<dbReference type="Gene3D" id="3.90.1200.10">
    <property type="match status" value="1"/>
</dbReference>
<dbReference type="InterPro" id="IPR011009">
    <property type="entry name" value="Kinase-like_dom_sf"/>
</dbReference>
<evidence type="ECO:0000313" key="2">
    <source>
        <dbReference type="EMBL" id="MFK7161722.1"/>
    </source>
</evidence>
<dbReference type="EMBL" id="JBANFI010000008">
    <property type="protein sequence ID" value="MFK7161722.1"/>
    <property type="molecule type" value="Genomic_DNA"/>
</dbReference>
<sequence>MSEALIHAMQQPATYPHPVDQVVMRETHISWVFLAGDFAYKIKKPVNFGFLDYSTLEARQHFCQLEMQLNQRLAAELYLDVLPISGEMSTPLLGDASAPFEYALKMRRFDDEQLLNALHQRGELREEHLIQLADQIAEFHLQQQPATPPEDLGTPAAIWAPVAQNFEQIRALLQDDSALKQLELLEAWSKDTFARFEDLMIERRAAGKVCACHGDLHLGNTTLWQGQVLAFDCIEFNDAFRWCDVISDLAFLLMDLEDRGLQGMAQITLNHYLEQTGDYQGLQLLCFYKVYRALVRAKVGLFRLAQPGLDDEDKASILRQYRSYTDLAESYTDFHPPYLMITHGFSGSGKSTLTTNVVRELGGIRIRSDVERKRLFGLKPQQKSHAELADGIYTAEATAQTYQRLTELADLALRACYPVTLDATNLKKAQRQQLLAVAENLGLPSLIISLKADEATLRRRLKKRLDEGEKVAEADLKVLELQLQTHEPLEGEELTCSVTVDTDAPAASQTLVKLIRDHLHLGEAAQQH</sequence>
<dbReference type="InterPro" id="IPR052732">
    <property type="entry name" value="Cell-binding_unc_protein"/>
</dbReference>
<dbReference type="SUPFAM" id="SSF52540">
    <property type="entry name" value="P-loop containing nucleoside triphosphate hydrolases"/>
    <property type="match status" value="1"/>
</dbReference>
<dbReference type="Gene3D" id="3.40.50.300">
    <property type="entry name" value="P-loop containing nucleotide triphosphate hydrolases"/>
    <property type="match status" value="1"/>
</dbReference>
<feature type="domain" description="Aminoglycoside phosphotransferase" evidence="1">
    <location>
        <begin position="64"/>
        <end position="283"/>
    </location>
</feature>
<dbReference type="Proteomes" id="UP001621714">
    <property type="component" value="Unassembled WGS sequence"/>
</dbReference>
<dbReference type="InterPro" id="IPR002575">
    <property type="entry name" value="Aminoglycoside_PTrfase"/>
</dbReference>
<dbReference type="SUPFAM" id="SSF56112">
    <property type="entry name" value="Protein kinase-like (PK-like)"/>
    <property type="match status" value="1"/>
</dbReference>
<accession>A0ABW8PZM2</accession>
<reference evidence="2 3" key="1">
    <citation type="submission" date="2024-02" db="EMBL/GenBank/DDBJ databases">
        <title>Marinospirillum sp. MEB 164 isolated from Lonar lake sediment.</title>
        <authorList>
            <person name="Joshi A."/>
            <person name="Thite S."/>
        </authorList>
    </citation>
    <scope>NUCLEOTIDE SEQUENCE [LARGE SCALE GENOMIC DNA]</scope>
    <source>
        <strain evidence="2 3">MEB164</strain>
    </source>
</reference>
<dbReference type="PANTHER" id="PTHR43883:SF1">
    <property type="entry name" value="GLUCONOKINASE"/>
    <property type="match status" value="1"/>
</dbReference>
<keyword evidence="3" id="KW-1185">Reference proteome</keyword>
<dbReference type="InterPro" id="IPR027417">
    <property type="entry name" value="P-loop_NTPase"/>
</dbReference>
<evidence type="ECO:0000259" key="1">
    <source>
        <dbReference type="Pfam" id="PF01636"/>
    </source>
</evidence>
<gene>
    <name evidence="2" type="ORF">V6U78_11810</name>
</gene>
<organism evidence="2 3">
    <name type="scientific">Marinospirillum alkalitolerans</name>
    <dbReference type="NCBI Taxonomy" id="3123374"/>
    <lineage>
        <taxon>Bacteria</taxon>
        <taxon>Pseudomonadati</taxon>
        <taxon>Pseudomonadota</taxon>
        <taxon>Gammaproteobacteria</taxon>
        <taxon>Oceanospirillales</taxon>
        <taxon>Oceanospirillaceae</taxon>
        <taxon>Marinospirillum</taxon>
    </lineage>
</organism>